<reference evidence="1 2" key="1">
    <citation type="submission" date="2020-08" db="EMBL/GenBank/DDBJ databases">
        <title>Sequencing the genomes of 1000 actinobacteria strains.</title>
        <authorList>
            <person name="Klenk H.-P."/>
        </authorList>
    </citation>
    <scope>NUCLEOTIDE SEQUENCE [LARGE SCALE GENOMIC DNA]</scope>
    <source>
        <strain evidence="1 2">DSM 45362</strain>
    </source>
</reference>
<name>A0A841BW97_9ACTN</name>
<protein>
    <submittedName>
        <fullName evidence="1">Uncharacterized protein</fullName>
    </submittedName>
</protein>
<gene>
    <name evidence="1" type="ORF">F4553_005155</name>
</gene>
<proteinExistence type="predicted"/>
<dbReference type="AlphaFoldDB" id="A0A841BW97"/>
<sequence length="81" mass="8132">MAGGIGAVNTDVGSIASTGVAIDHSGASSNRNVLVTSVGRITVRTEPPLITTIRSGSPKGVTPARTAAFRVTTSNVALITR</sequence>
<organism evidence="1 2">
    <name type="scientific">Allocatelliglobosispora scoriae</name>
    <dbReference type="NCBI Taxonomy" id="643052"/>
    <lineage>
        <taxon>Bacteria</taxon>
        <taxon>Bacillati</taxon>
        <taxon>Actinomycetota</taxon>
        <taxon>Actinomycetes</taxon>
        <taxon>Micromonosporales</taxon>
        <taxon>Micromonosporaceae</taxon>
        <taxon>Allocatelliglobosispora</taxon>
    </lineage>
</organism>
<dbReference type="RefSeq" id="WP_184840058.1">
    <property type="nucleotide sequence ID" value="NZ_JACHMN010000002.1"/>
</dbReference>
<accession>A0A841BW97</accession>
<comment type="caution">
    <text evidence="1">The sequence shown here is derived from an EMBL/GenBank/DDBJ whole genome shotgun (WGS) entry which is preliminary data.</text>
</comment>
<dbReference type="EMBL" id="JACHMN010000002">
    <property type="protein sequence ID" value="MBB5871776.1"/>
    <property type="molecule type" value="Genomic_DNA"/>
</dbReference>
<dbReference type="Proteomes" id="UP000587527">
    <property type="component" value="Unassembled WGS sequence"/>
</dbReference>
<evidence type="ECO:0000313" key="2">
    <source>
        <dbReference type="Proteomes" id="UP000587527"/>
    </source>
</evidence>
<evidence type="ECO:0000313" key="1">
    <source>
        <dbReference type="EMBL" id="MBB5871776.1"/>
    </source>
</evidence>
<keyword evidence="2" id="KW-1185">Reference proteome</keyword>